<evidence type="ECO:0000313" key="1">
    <source>
        <dbReference type="EMBL" id="KAH8003419.1"/>
    </source>
</evidence>
<name>A0ACB8FDX8_9SAUR</name>
<comment type="caution">
    <text evidence="1">The sequence shown here is derived from an EMBL/GenBank/DDBJ whole genome shotgun (WGS) entry which is preliminary data.</text>
</comment>
<gene>
    <name evidence="1" type="ORF">K3G42_018387</name>
</gene>
<dbReference type="EMBL" id="CM037622">
    <property type="protein sequence ID" value="KAH8003419.1"/>
    <property type="molecule type" value="Genomic_DNA"/>
</dbReference>
<reference evidence="1" key="1">
    <citation type="submission" date="2021-08" db="EMBL/GenBank/DDBJ databases">
        <title>The first chromosome-level gecko genome reveals the dynamic sex chromosomes of Neotropical dwarf geckos (Sphaerodactylidae: Sphaerodactylus).</title>
        <authorList>
            <person name="Pinto B.J."/>
            <person name="Keating S.E."/>
            <person name="Gamble T."/>
        </authorList>
    </citation>
    <scope>NUCLEOTIDE SEQUENCE</scope>
    <source>
        <strain evidence="1">TG3544</strain>
    </source>
</reference>
<sequence>MLIIGMVTYFNTDLELKPENDRVTANSASWDNARLTIAHGLIGLGRILHGYEILGTENIPQGPGLIVYYHGAIPIDYSFFFASRLVMGQRCYSVVDYFLFRTPGSREECLKILKDGHLLGISPGGVREALFSNNNYKLLWSNRTGFAQLAIDAKVAIIPMFTENVRDGYRALGNIWPLRWLYENTRLPLVPIYGFFPVKFRTHIGEPIAYDPNITSDELAKKTKIAIETLIRRHQKKPGHIIRGILDRFAKQ</sequence>
<evidence type="ECO:0000313" key="2">
    <source>
        <dbReference type="Proteomes" id="UP000827872"/>
    </source>
</evidence>
<proteinExistence type="predicted"/>
<keyword evidence="2" id="KW-1185">Reference proteome</keyword>
<accession>A0ACB8FDX8</accession>
<dbReference type="Proteomes" id="UP000827872">
    <property type="component" value="Linkage Group LG09"/>
</dbReference>
<organism evidence="1 2">
    <name type="scientific">Sphaerodactylus townsendi</name>
    <dbReference type="NCBI Taxonomy" id="933632"/>
    <lineage>
        <taxon>Eukaryota</taxon>
        <taxon>Metazoa</taxon>
        <taxon>Chordata</taxon>
        <taxon>Craniata</taxon>
        <taxon>Vertebrata</taxon>
        <taxon>Euteleostomi</taxon>
        <taxon>Lepidosauria</taxon>
        <taxon>Squamata</taxon>
        <taxon>Bifurcata</taxon>
        <taxon>Gekkota</taxon>
        <taxon>Sphaerodactylidae</taxon>
        <taxon>Sphaerodactylus</taxon>
    </lineage>
</organism>
<protein>
    <submittedName>
        <fullName evidence="1">Uncharacterized protein</fullName>
    </submittedName>
</protein>